<reference evidence="2 3" key="1">
    <citation type="submission" date="2020-07" db="EMBL/GenBank/DDBJ databases">
        <title>Alkalicella. sp. LB2 genome.</title>
        <authorList>
            <person name="Postec A."/>
            <person name="Quemeneur M."/>
        </authorList>
    </citation>
    <scope>NUCLEOTIDE SEQUENCE [LARGE SCALE GENOMIC DNA]</scope>
    <source>
        <strain evidence="2 3">LB2</strain>
    </source>
</reference>
<feature type="transmembrane region" description="Helical" evidence="1">
    <location>
        <begin position="127"/>
        <end position="153"/>
    </location>
</feature>
<accession>A0A7G9W9S6</accession>
<evidence type="ECO:0000313" key="3">
    <source>
        <dbReference type="Proteomes" id="UP000516160"/>
    </source>
</evidence>
<dbReference type="Pfam" id="PF11368">
    <property type="entry name" value="DUF3169"/>
    <property type="match status" value="1"/>
</dbReference>
<proteinExistence type="predicted"/>
<sequence length="250" mass="27849">MKLKNSYLKIMLWILGGLIIGVVGAIIGSYGIEKAREGLEAASSFLITNIFWIQLTVGIGFSIISIANFYKSKNLMSNSVGDDTEDDTDNLEENIDIRQGKALVFSSINYIASFTLFGIAIDQNNNWFIGSIIIFLGVIFFSSFMDITVVNLVKKREPLKKGDPAEMKFEKEWIDSCDEAEKYMIYQASYKTFTMMKYTLLGALVLTVISKQAFNTGNFAIVLVGALWLVQTISFNVQSGKQENIKGISS</sequence>
<organism evidence="2 3">
    <name type="scientific">Alkalicella caledoniensis</name>
    <dbReference type="NCBI Taxonomy" id="2731377"/>
    <lineage>
        <taxon>Bacteria</taxon>
        <taxon>Bacillati</taxon>
        <taxon>Bacillota</taxon>
        <taxon>Clostridia</taxon>
        <taxon>Eubacteriales</taxon>
        <taxon>Proteinivoracaceae</taxon>
        <taxon>Alkalicella</taxon>
    </lineage>
</organism>
<feature type="transmembrane region" description="Helical" evidence="1">
    <location>
        <begin position="102"/>
        <end position="121"/>
    </location>
</feature>
<keyword evidence="1" id="KW-0472">Membrane</keyword>
<feature type="transmembrane region" description="Helical" evidence="1">
    <location>
        <begin position="50"/>
        <end position="70"/>
    </location>
</feature>
<name>A0A7G9W9S6_ALKCA</name>
<feature type="transmembrane region" description="Helical" evidence="1">
    <location>
        <begin position="219"/>
        <end position="237"/>
    </location>
</feature>
<feature type="transmembrane region" description="Helical" evidence="1">
    <location>
        <begin position="195"/>
        <end position="213"/>
    </location>
</feature>
<evidence type="ECO:0000313" key="2">
    <source>
        <dbReference type="EMBL" id="QNO15438.1"/>
    </source>
</evidence>
<dbReference type="Proteomes" id="UP000516160">
    <property type="component" value="Chromosome"/>
</dbReference>
<gene>
    <name evidence="2" type="ORF">HYG86_12015</name>
</gene>
<dbReference type="AlphaFoldDB" id="A0A7G9W9S6"/>
<dbReference type="KEGG" id="acae:HYG86_12015"/>
<keyword evidence="1" id="KW-0812">Transmembrane</keyword>
<dbReference type="RefSeq" id="WP_213165802.1">
    <property type="nucleotide sequence ID" value="NZ_CP058559.1"/>
</dbReference>
<protein>
    <submittedName>
        <fullName evidence="2">DUF3169 family protein</fullName>
    </submittedName>
</protein>
<evidence type="ECO:0000256" key="1">
    <source>
        <dbReference type="SAM" id="Phobius"/>
    </source>
</evidence>
<dbReference type="InterPro" id="IPR021509">
    <property type="entry name" value="DUF3169"/>
</dbReference>
<keyword evidence="3" id="KW-1185">Reference proteome</keyword>
<feature type="transmembrane region" description="Helical" evidence="1">
    <location>
        <begin position="12"/>
        <end position="30"/>
    </location>
</feature>
<keyword evidence="1" id="KW-1133">Transmembrane helix</keyword>
<dbReference type="EMBL" id="CP058559">
    <property type="protein sequence ID" value="QNO15438.1"/>
    <property type="molecule type" value="Genomic_DNA"/>
</dbReference>